<evidence type="ECO:0000313" key="1">
    <source>
        <dbReference type="EMBL" id="KAF9651229.1"/>
    </source>
</evidence>
<protein>
    <submittedName>
        <fullName evidence="1">Uncharacterized protein</fullName>
    </submittedName>
</protein>
<reference evidence="1" key="2">
    <citation type="journal article" date="2020" name="Nat. Commun.">
        <title>Large-scale genome sequencing of mycorrhizal fungi provides insights into the early evolution of symbiotic traits.</title>
        <authorList>
            <person name="Miyauchi S."/>
            <person name="Kiss E."/>
            <person name="Kuo A."/>
            <person name="Drula E."/>
            <person name="Kohler A."/>
            <person name="Sanchez-Garcia M."/>
            <person name="Morin E."/>
            <person name="Andreopoulos B."/>
            <person name="Barry K.W."/>
            <person name="Bonito G."/>
            <person name="Buee M."/>
            <person name="Carver A."/>
            <person name="Chen C."/>
            <person name="Cichocki N."/>
            <person name="Clum A."/>
            <person name="Culley D."/>
            <person name="Crous P.W."/>
            <person name="Fauchery L."/>
            <person name="Girlanda M."/>
            <person name="Hayes R.D."/>
            <person name="Keri Z."/>
            <person name="LaButti K."/>
            <person name="Lipzen A."/>
            <person name="Lombard V."/>
            <person name="Magnuson J."/>
            <person name="Maillard F."/>
            <person name="Murat C."/>
            <person name="Nolan M."/>
            <person name="Ohm R.A."/>
            <person name="Pangilinan J."/>
            <person name="Pereira M.F."/>
            <person name="Perotto S."/>
            <person name="Peter M."/>
            <person name="Pfister S."/>
            <person name="Riley R."/>
            <person name="Sitrit Y."/>
            <person name="Stielow J.B."/>
            <person name="Szollosi G."/>
            <person name="Zifcakova L."/>
            <person name="Stursova M."/>
            <person name="Spatafora J.W."/>
            <person name="Tedersoo L."/>
            <person name="Vaario L.M."/>
            <person name="Yamada A."/>
            <person name="Yan M."/>
            <person name="Wang P."/>
            <person name="Xu J."/>
            <person name="Bruns T."/>
            <person name="Baldrian P."/>
            <person name="Vilgalys R."/>
            <person name="Dunand C."/>
            <person name="Henrissat B."/>
            <person name="Grigoriev I.V."/>
            <person name="Hibbett D."/>
            <person name="Nagy L.G."/>
            <person name="Martin F.M."/>
        </authorList>
    </citation>
    <scope>NUCLEOTIDE SEQUENCE</scope>
    <source>
        <strain evidence="1">P2</strain>
    </source>
</reference>
<evidence type="ECO:0000313" key="2">
    <source>
        <dbReference type="Proteomes" id="UP000886501"/>
    </source>
</evidence>
<gene>
    <name evidence="1" type="ORF">BDM02DRAFT_3110943</name>
</gene>
<proteinExistence type="predicted"/>
<accession>A0ACB6ZNT0</accession>
<reference evidence="1" key="1">
    <citation type="submission" date="2019-10" db="EMBL/GenBank/DDBJ databases">
        <authorList>
            <consortium name="DOE Joint Genome Institute"/>
            <person name="Kuo A."/>
            <person name="Miyauchi S."/>
            <person name="Kiss E."/>
            <person name="Drula E."/>
            <person name="Kohler A."/>
            <person name="Sanchez-Garcia M."/>
            <person name="Andreopoulos B."/>
            <person name="Barry K.W."/>
            <person name="Bonito G."/>
            <person name="Buee M."/>
            <person name="Carver A."/>
            <person name="Chen C."/>
            <person name="Cichocki N."/>
            <person name="Clum A."/>
            <person name="Culley D."/>
            <person name="Crous P.W."/>
            <person name="Fauchery L."/>
            <person name="Girlanda M."/>
            <person name="Hayes R."/>
            <person name="Keri Z."/>
            <person name="Labutti K."/>
            <person name="Lipzen A."/>
            <person name="Lombard V."/>
            <person name="Magnuson J."/>
            <person name="Maillard F."/>
            <person name="Morin E."/>
            <person name="Murat C."/>
            <person name="Nolan M."/>
            <person name="Ohm R."/>
            <person name="Pangilinan J."/>
            <person name="Pereira M."/>
            <person name="Perotto S."/>
            <person name="Peter M."/>
            <person name="Riley R."/>
            <person name="Sitrit Y."/>
            <person name="Stielow B."/>
            <person name="Szollosi G."/>
            <person name="Zifcakova L."/>
            <person name="Stursova M."/>
            <person name="Spatafora J.W."/>
            <person name="Tedersoo L."/>
            <person name="Vaario L.-M."/>
            <person name="Yamada A."/>
            <person name="Yan M."/>
            <person name="Wang P."/>
            <person name="Xu J."/>
            <person name="Bruns T."/>
            <person name="Baldrian P."/>
            <person name="Vilgalys R."/>
            <person name="Henrissat B."/>
            <person name="Grigoriev I.V."/>
            <person name="Hibbett D."/>
            <person name="Nagy L.G."/>
            <person name="Martin F.M."/>
        </authorList>
    </citation>
    <scope>NUCLEOTIDE SEQUENCE</scope>
    <source>
        <strain evidence="1">P2</strain>
    </source>
</reference>
<keyword evidence="2" id="KW-1185">Reference proteome</keyword>
<dbReference type="Proteomes" id="UP000886501">
    <property type="component" value="Unassembled WGS sequence"/>
</dbReference>
<organism evidence="1 2">
    <name type="scientific">Thelephora ganbajun</name>
    <name type="common">Ganba fungus</name>
    <dbReference type="NCBI Taxonomy" id="370292"/>
    <lineage>
        <taxon>Eukaryota</taxon>
        <taxon>Fungi</taxon>
        <taxon>Dikarya</taxon>
        <taxon>Basidiomycota</taxon>
        <taxon>Agaricomycotina</taxon>
        <taxon>Agaricomycetes</taxon>
        <taxon>Thelephorales</taxon>
        <taxon>Thelephoraceae</taxon>
        <taxon>Thelephora</taxon>
    </lineage>
</organism>
<dbReference type="EMBL" id="MU117977">
    <property type="protein sequence ID" value="KAF9651229.1"/>
    <property type="molecule type" value="Genomic_DNA"/>
</dbReference>
<name>A0ACB6ZNT0_THEGA</name>
<comment type="caution">
    <text evidence="1">The sequence shown here is derived from an EMBL/GenBank/DDBJ whole genome shotgun (WGS) entry which is preliminary data.</text>
</comment>
<sequence>MDILKYLGLPPDYQPNPESDPILFLSHNIRIIPKHFSQKFAQSTTPKQRTVIPAIRNRRTKFTQSNPTELSFESAKNTWPLLWAGDPSEGGPRRGGAEGLEEKNWADREFLGGAKQHIGKLGNLLGGYEEERTAEKFRMERRRREVEEPFVPEEDTSDEDLAPAPLEESPEEARLAFERLVRERFIYGLLDSDLYATVDWDDMWDEETSRDDEDRWFEDEDES</sequence>